<feature type="domain" description="POTRA" evidence="10">
    <location>
        <begin position="233"/>
        <end position="311"/>
    </location>
</feature>
<evidence type="ECO:0000256" key="6">
    <source>
        <dbReference type="ARBA" id="ARBA00023136"/>
    </source>
</evidence>
<feature type="signal peptide" evidence="9">
    <location>
        <begin position="1"/>
        <end position="26"/>
    </location>
</feature>
<dbReference type="EMBL" id="CP000478">
    <property type="protein sequence ID" value="ABK19415.1"/>
    <property type="molecule type" value="Genomic_DNA"/>
</dbReference>
<feature type="domain" description="POTRA" evidence="10">
    <location>
        <begin position="485"/>
        <end position="558"/>
    </location>
</feature>
<keyword evidence="12" id="KW-1185">Reference proteome</keyword>
<name>A0LPR3_SYNFM</name>
<dbReference type="STRING" id="335543.Sfum_3745"/>
<evidence type="ECO:0000313" key="11">
    <source>
        <dbReference type="EMBL" id="ABK19415.1"/>
    </source>
</evidence>
<protein>
    <recommendedName>
        <fullName evidence="8">Outer membrane protein assembly factor BamA</fullName>
    </recommendedName>
</protein>
<feature type="chain" id="PRO_5039945755" description="Outer membrane protein assembly factor BamA" evidence="9">
    <location>
        <begin position="27"/>
        <end position="888"/>
    </location>
</feature>
<dbReference type="PROSITE" id="PS51779">
    <property type="entry name" value="POTRA"/>
    <property type="match status" value="3"/>
</dbReference>
<dbReference type="RefSeq" id="WP_011700540.1">
    <property type="nucleotide sequence ID" value="NC_008554.1"/>
</dbReference>
<dbReference type="GO" id="GO:0071709">
    <property type="term" value="P:membrane assembly"/>
    <property type="evidence" value="ECO:0007669"/>
    <property type="project" value="InterPro"/>
</dbReference>
<dbReference type="Gene3D" id="3.10.20.310">
    <property type="entry name" value="membrane protein fhac"/>
    <property type="match status" value="5"/>
</dbReference>
<proteinExistence type="inferred from homology"/>
<dbReference type="FunCoup" id="A0LPR3">
    <property type="interactions" value="262"/>
</dbReference>
<dbReference type="GO" id="GO:0009279">
    <property type="term" value="C:cell outer membrane"/>
    <property type="evidence" value="ECO:0007669"/>
    <property type="project" value="UniProtKB-UniRule"/>
</dbReference>
<evidence type="ECO:0000256" key="2">
    <source>
        <dbReference type="ARBA" id="ARBA00022452"/>
    </source>
</evidence>
<dbReference type="eggNOG" id="COG4775">
    <property type="taxonomic scope" value="Bacteria"/>
</dbReference>
<dbReference type="Gene3D" id="3.40.50.10610">
    <property type="entry name" value="ABC-type transport auxiliary lipoprotein component"/>
    <property type="match status" value="1"/>
</dbReference>
<organism evidence="11 12">
    <name type="scientific">Syntrophobacter fumaroxidans (strain DSM 10017 / MPOB)</name>
    <dbReference type="NCBI Taxonomy" id="335543"/>
    <lineage>
        <taxon>Bacteria</taxon>
        <taxon>Pseudomonadati</taxon>
        <taxon>Thermodesulfobacteriota</taxon>
        <taxon>Syntrophobacteria</taxon>
        <taxon>Syntrophobacterales</taxon>
        <taxon>Syntrophobacteraceae</taxon>
        <taxon>Syntrophobacter</taxon>
    </lineage>
</organism>
<feature type="domain" description="POTRA" evidence="10">
    <location>
        <begin position="161"/>
        <end position="232"/>
    </location>
</feature>
<evidence type="ECO:0000256" key="3">
    <source>
        <dbReference type="ARBA" id="ARBA00022692"/>
    </source>
</evidence>
<accession>A0LPR3</accession>
<dbReference type="HOGENOM" id="CLU_007664_1_1_7"/>
<dbReference type="NCBIfam" id="TIGR03303">
    <property type="entry name" value="OM_YaeT"/>
    <property type="match status" value="1"/>
</dbReference>
<dbReference type="PIRSF" id="PIRSF006076">
    <property type="entry name" value="OM_assembly_OMP85"/>
    <property type="match status" value="1"/>
</dbReference>
<keyword evidence="3" id="KW-0812">Transmembrane</keyword>
<evidence type="ECO:0000256" key="5">
    <source>
        <dbReference type="ARBA" id="ARBA00022737"/>
    </source>
</evidence>
<keyword evidence="4 9" id="KW-0732">Signal</keyword>
<reference evidence="11 12" key="1">
    <citation type="submission" date="2006-10" db="EMBL/GenBank/DDBJ databases">
        <title>Complete sequence of Syntrophobacter fumaroxidans MPOB.</title>
        <authorList>
            <consortium name="US DOE Joint Genome Institute"/>
            <person name="Copeland A."/>
            <person name="Lucas S."/>
            <person name="Lapidus A."/>
            <person name="Barry K."/>
            <person name="Detter J.C."/>
            <person name="Glavina del Rio T."/>
            <person name="Hammon N."/>
            <person name="Israni S."/>
            <person name="Pitluck S."/>
            <person name="Goltsman E.G."/>
            <person name="Martinez M."/>
            <person name="Schmutz J."/>
            <person name="Larimer F."/>
            <person name="Land M."/>
            <person name="Hauser L."/>
            <person name="Kyrpides N."/>
            <person name="Kim E."/>
            <person name="Boone D.R."/>
            <person name="Brockman F."/>
            <person name="Culley D."/>
            <person name="Ferry J."/>
            <person name="Gunsalus R."/>
            <person name="McInerney M.J."/>
            <person name="Morrison M."/>
            <person name="Plugge C."/>
            <person name="Rohlin L."/>
            <person name="Scholten J."/>
            <person name="Sieber J."/>
            <person name="Stams A.J.M."/>
            <person name="Worm P."/>
            <person name="Henstra A.M."/>
            <person name="Richardson P."/>
        </authorList>
    </citation>
    <scope>NUCLEOTIDE SEQUENCE [LARGE SCALE GENOMIC DNA]</scope>
    <source>
        <strain evidence="12">DSM 10017 / MPOB</strain>
    </source>
</reference>
<dbReference type="InParanoid" id="A0LPR3"/>
<dbReference type="AlphaFoldDB" id="A0LPR3"/>
<dbReference type="Gene3D" id="2.40.160.50">
    <property type="entry name" value="membrane protein fhac: a member of the omp85/tpsb transporter family"/>
    <property type="match status" value="1"/>
</dbReference>
<keyword evidence="7" id="KW-0998">Cell outer membrane</keyword>
<dbReference type="Pfam" id="PF01103">
    <property type="entry name" value="Omp85"/>
    <property type="match status" value="1"/>
</dbReference>
<evidence type="ECO:0000313" key="12">
    <source>
        <dbReference type="Proteomes" id="UP000001784"/>
    </source>
</evidence>
<dbReference type="HAMAP" id="MF_01430">
    <property type="entry name" value="OM_assembly_BamA"/>
    <property type="match status" value="1"/>
</dbReference>
<dbReference type="InterPro" id="IPR023707">
    <property type="entry name" value="OM_assembly_BamA"/>
</dbReference>
<keyword evidence="5" id="KW-0677">Repeat</keyword>
<keyword evidence="2" id="KW-1134">Transmembrane beta strand</keyword>
<dbReference type="InterPro" id="IPR039910">
    <property type="entry name" value="D15-like"/>
</dbReference>
<evidence type="ECO:0000259" key="10">
    <source>
        <dbReference type="PROSITE" id="PS51779"/>
    </source>
</evidence>
<gene>
    <name evidence="11" type="ordered locus">Sfum_3745</name>
</gene>
<dbReference type="InterPro" id="IPR000184">
    <property type="entry name" value="Bac_surfAg_D15"/>
</dbReference>
<keyword evidence="6" id="KW-0472">Membrane</keyword>
<dbReference type="eggNOG" id="COG5616">
    <property type="taxonomic scope" value="Bacteria"/>
</dbReference>
<dbReference type="Proteomes" id="UP000001784">
    <property type="component" value="Chromosome"/>
</dbReference>
<evidence type="ECO:0000256" key="4">
    <source>
        <dbReference type="ARBA" id="ARBA00022729"/>
    </source>
</evidence>
<dbReference type="Pfam" id="PF07244">
    <property type="entry name" value="POTRA"/>
    <property type="match status" value="5"/>
</dbReference>
<evidence type="ECO:0000256" key="8">
    <source>
        <dbReference type="NCBIfam" id="TIGR03303"/>
    </source>
</evidence>
<dbReference type="PANTHER" id="PTHR12815">
    <property type="entry name" value="SORTING AND ASSEMBLY MACHINERY SAMM50 PROTEIN FAMILY MEMBER"/>
    <property type="match status" value="1"/>
</dbReference>
<dbReference type="InterPro" id="IPR010827">
    <property type="entry name" value="BamA/TamA_POTRA"/>
</dbReference>
<sequence length="888" mass="99484">MVSDKYVKRVLLVLAAVFTMAWGAHAQEQNPRVAILPFVVHSPKDQASIQKSVEETLVRIAATEGVKVVDSAEVRKVVKPGEAPRTEEQARALGRRLGAGYVLFGSFNMLGNTISLDAKLSDVSGQKRTANLFAEEKGIENLAAASSRIVQQMTMAATSKGVIADIKVRGNDRIEADAIKAAVKSKKGEGIRPGQVREDIRAIYKLGYFEKVDVEESDSPAGKVLTFVVQENPTVQEVRIAGNKKIKEKDILAAIGTKAYTILQETTVTEDVQKILKLYQQKGYFAADVKSSITFPKDPRKATVAFDIKEHKKIWIKKINFRGNTHISARKLRGVMQTKKKMFLISMISERGILQKEVLDTDVDRLTVFYHDEGYMDAKVGTPEVVRKDDGFYIEIPIEEGARYKVSSVKLSGDMIEGTPAMEKKMDVRVKDHFSREKVRHDMDLISKTYMDDGYAHTEVDPAIQRDTGTKTSDIEFRIKKNEQVHIGRIFITGNTRTRDYVIRRELKIFEGDMFSASKIEKSLSRLKKLDYFEDVQIVPLDTETSSVMNLQVKVKEKLTGSISVGGGFSSDDGLFASGAVMERNLFGRGQTIGVKAYFGEEAQRYIFSFTEPWLFGYQVAGGIDLYNWLRDYDTFVKDSTGFRLRTAYPFGQYSRLLAYYSWERAHVTDVSVDDPYIQSQVGWTTLSAFTLGFERDTTDHPFLPTKGTVLAATGQYASPAFGSDSNFLKYEMHAGVYVPLHVWKFIGFLRGEYGYLYQIDPVDNPVPIYERFFLGGINNLRGFNWGDVGPRDAYGNVVGGVKYGVMTAELLFPIAEKMGIRGVVFFDAGNAFTGDQSFDVSKFRTDAGAGIRWNSPFGPLRMEIGINLDPEPGEDNYQWQFSAGAFF</sequence>
<comment type="subcellular location">
    <subcellularLocation>
        <location evidence="1">Membrane</location>
    </subcellularLocation>
</comment>
<dbReference type="InterPro" id="IPR034746">
    <property type="entry name" value="POTRA"/>
</dbReference>
<evidence type="ECO:0000256" key="9">
    <source>
        <dbReference type="SAM" id="SignalP"/>
    </source>
</evidence>
<dbReference type="PANTHER" id="PTHR12815:SF47">
    <property type="entry name" value="TRANSLOCATION AND ASSEMBLY MODULE SUBUNIT TAMA"/>
    <property type="match status" value="1"/>
</dbReference>
<evidence type="ECO:0000256" key="7">
    <source>
        <dbReference type="ARBA" id="ARBA00023237"/>
    </source>
</evidence>
<evidence type="ECO:0000256" key="1">
    <source>
        <dbReference type="ARBA" id="ARBA00004370"/>
    </source>
</evidence>
<dbReference type="KEGG" id="sfu:Sfum_3745"/>
<dbReference type="OrthoDB" id="9803054at2"/>